<feature type="compositionally biased region" description="Basic and acidic residues" evidence="1">
    <location>
        <begin position="101"/>
        <end position="112"/>
    </location>
</feature>
<evidence type="ECO:0000313" key="2">
    <source>
        <dbReference type="EMBL" id="KAK3763309.1"/>
    </source>
</evidence>
<dbReference type="Proteomes" id="UP001283361">
    <property type="component" value="Unassembled WGS sequence"/>
</dbReference>
<evidence type="ECO:0000313" key="3">
    <source>
        <dbReference type="Proteomes" id="UP001283361"/>
    </source>
</evidence>
<feature type="region of interest" description="Disordered" evidence="1">
    <location>
        <begin position="239"/>
        <end position="273"/>
    </location>
</feature>
<feature type="compositionally biased region" description="Polar residues" evidence="1">
    <location>
        <begin position="21"/>
        <end position="34"/>
    </location>
</feature>
<name>A0AAE0Z5K9_9GAST</name>
<feature type="region of interest" description="Disordered" evidence="1">
    <location>
        <begin position="133"/>
        <end position="153"/>
    </location>
</feature>
<feature type="compositionally biased region" description="Basic residues" evidence="1">
    <location>
        <begin position="402"/>
        <end position="415"/>
    </location>
</feature>
<dbReference type="EMBL" id="JAWDGP010004573">
    <property type="protein sequence ID" value="KAK3763309.1"/>
    <property type="molecule type" value="Genomic_DNA"/>
</dbReference>
<evidence type="ECO:0000256" key="1">
    <source>
        <dbReference type="SAM" id="MobiDB-lite"/>
    </source>
</evidence>
<proteinExistence type="predicted"/>
<comment type="caution">
    <text evidence="2">The sequence shown here is derived from an EMBL/GenBank/DDBJ whole genome shotgun (WGS) entry which is preliminary data.</text>
</comment>
<reference evidence="2" key="1">
    <citation type="journal article" date="2023" name="G3 (Bethesda)">
        <title>A reference genome for the long-term kleptoplast-retaining sea slug Elysia crispata morphotype clarki.</title>
        <authorList>
            <person name="Eastman K.E."/>
            <person name="Pendleton A.L."/>
            <person name="Shaikh M.A."/>
            <person name="Suttiyut T."/>
            <person name="Ogas R."/>
            <person name="Tomko P."/>
            <person name="Gavelis G."/>
            <person name="Widhalm J.R."/>
            <person name="Wisecaver J.H."/>
        </authorList>
    </citation>
    <scope>NUCLEOTIDE SEQUENCE</scope>
    <source>
        <strain evidence="2">ECLA1</strain>
    </source>
</reference>
<feature type="region of interest" description="Disordered" evidence="1">
    <location>
        <begin position="1"/>
        <end position="80"/>
    </location>
</feature>
<accession>A0AAE0Z5K9</accession>
<dbReference type="AlphaFoldDB" id="A0AAE0Z5K9"/>
<gene>
    <name evidence="2" type="ORF">RRG08_021132</name>
</gene>
<feature type="compositionally biased region" description="Basic and acidic residues" evidence="1">
    <location>
        <begin position="134"/>
        <end position="147"/>
    </location>
</feature>
<feature type="compositionally biased region" description="Low complexity" evidence="1">
    <location>
        <begin position="341"/>
        <end position="398"/>
    </location>
</feature>
<organism evidence="2 3">
    <name type="scientific">Elysia crispata</name>
    <name type="common">lettuce slug</name>
    <dbReference type="NCBI Taxonomy" id="231223"/>
    <lineage>
        <taxon>Eukaryota</taxon>
        <taxon>Metazoa</taxon>
        <taxon>Spiralia</taxon>
        <taxon>Lophotrochozoa</taxon>
        <taxon>Mollusca</taxon>
        <taxon>Gastropoda</taxon>
        <taxon>Heterobranchia</taxon>
        <taxon>Euthyneura</taxon>
        <taxon>Panpulmonata</taxon>
        <taxon>Sacoglossa</taxon>
        <taxon>Placobranchoidea</taxon>
        <taxon>Plakobranchidae</taxon>
        <taxon>Elysia</taxon>
    </lineage>
</organism>
<protein>
    <submittedName>
        <fullName evidence="2">Uncharacterized protein</fullName>
    </submittedName>
</protein>
<feature type="compositionally biased region" description="Gly residues" evidence="1">
    <location>
        <begin position="41"/>
        <end position="59"/>
    </location>
</feature>
<feature type="compositionally biased region" description="Low complexity" evidence="1">
    <location>
        <begin position="245"/>
        <end position="258"/>
    </location>
</feature>
<sequence length="638" mass="68806">MISPRSTRIPVASSGGKTGSGIATSPSANNSRYGRQNPRGGNSGAGRRGAGNTGGVGEGGKLKGTSMKEGDGGGIKDITDRKSMHTVIAVSPKIRNSAGSTDERISPKSDNLKSADTSHIFLSNMIDSNPASFHEQREAKQKNHGYNEPDSGSVIVGKKGKKACTVITTIATIEYVNDRKYNSLSSPEEDEGFSQGRKQLEDIAEFGVSNRSQESSDLSLSEAGRRRQKRYFQNHLNRYSVPDYSSDSGRTSWGSSDTGVRDDISTVLTSPMGPSRPCFPGNSIESFMPCNNNHHNNVNNNNSNNNNNTSNTNTKYRHNTASPTLPSPVASNMLLTTTTCGNSSNNNSHSRSNSRGSLLQMQSSTSSSYSFSSSASHHPSSSSLSSPTSMSSSSTYASHIPTYHHHYHHQSRRGRSTPQSSTPSPSGDNSSDKASDSGDGGGTATYANVASNPSPPNLPNGLNNLIAEGRTKVGEKVTRLEPDREIKLIHSWFRLSVSRIGGHNSSFGIVVMVMKNPKYSHSHRLLISSILLSPNRNNEPQRSQDQSRSTSVTVTIPKPSSIIQALMSKLVLYNLTSITPPPRHNEVPLASFDRSPARYHGMRRIVNSKLPCSIAVRRWFSMEIARISGNTISALLHS</sequence>
<feature type="compositionally biased region" description="Polar residues" evidence="1">
    <location>
        <begin position="319"/>
        <end position="340"/>
    </location>
</feature>
<keyword evidence="3" id="KW-1185">Reference proteome</keyword>
<feature type="region of interest" description="Disordered" evidence="1">
    <location>
        <begin position="290"/>
        <end position="464"/>
    </location>
</feature>
<feature type="compositionally biased region" description="Low complexity" evidence="1">
    <location>
        <begin position="291"/>
        <end position="313"/>
    </location>
</feature>
<feature type="region of interest" description="Disordered" evidence="1">
    <location>
        <begin position="92"/>
        <end position="112"/>
    </location>
</feature>
<feature type="compositionally biased region" description="Low complexity" evidence="1">
    <location>
        <begin position="416"/>
        <end position="429"/>
    </location>
</feature>